<accession>A0AA90K0J8</accession>
<feature type="compositionally biased region" description="Low complexity" evidence="1">
    <location>
        <begin position="54"/>
        <end position="81"/>
    </location>
</feature>
<evidence type="ECO:0000313" key="3">
    <source>
        <dbReference type="EMBL" id="MDI5973106.1"/>
    </source>
</evidence>
<feature type="region of interest" description="Disordered" evidence="1">
    <location>
        <begin position="1"/>
        <end position="92"/>
    </location>
</feature>
<feature type="transmembrane region" description="Helical" evidence="2">
    <location>
        <begin position="98"/>
        <end position="120"/>
    </location>
</feature>
<dbReference type="RefSeq" id="WP_271315412.1">
    <property type="nucleotide sequence ID" value="NZ_JABXJJ020000041.1"/>
</dbReference>
<gene>
    <name evidence="3" type="ORF">POF50_027810</name>
</gene>
<organism evidence="3">
    <name type="scientific">Streptantibioticus silvisoli</name>
    <dbReference type="NCBI Taxonomy" id="2705255"/>
    <lineage>
        <taxon>Bacteria</taxon>
        <taxon>Bacillati</taxon>
        <taxon>Actinomycetota</taxon>
        <taxon>Actinomycetes</taxon>
        <taxon>Kitasatosporales</taxon>
        <taxon>Streptomycetaceae</taxon>
        <taxon>Streptantibioticus</taxon>
    </lineage>
</organism>
<keyword evidence="2" id="KW-0472">Membrane</keyword>
<feature type="region of interest" description="Disordered" evidence="1">
    <location>
        <begin position="147"/>
        <end position="170"/>
    </location>
</feature>
<proteinExistence type="predicted"/>
<dbReference type="AlphaFoldDB" id="A0AA90K0J8"/>
<evidence type="ECO:0000256" key="1">
    <source>
        <dbReference type="SAM" id="MobiDB-lite"/>
    </source>
</evidence>
<keyword evidence="2" id="KW-0812">Transmembrane</keyword>
<keyword evidence="2" id="KW-1133">Transmembrane helix</keyword>
<protein>
    <submittedName>
        <fullName evidence="3">Uncharacterized protein</fullName>
    </submittedName>
</protein>
<feature type="compositionally biased region" description="Pro residues" evidence="1">
    <location>
        <begin position="1"/>
        <end position="24"/>
    </location>
</feature>
<name>A0AA90K0J8_9ACTN</name>
<dbReference type="EMBL" id="JABXJJ020000041">
    <property type="protein sequence ID" value="MDI5973106.1"/>
    <property type="molecule type" value="Genomic_DNA"/>
</dbReference>
<reference evidence="3" key="1">
    <citation type="submission" date="2023-05" db="EMBL/GenBank/DDBJ databases">
        <title>Streptantibioticus silvisoli sp. nov., acidotolerant actinomycetes 1 from pine litter.</title>
        <authorList>
            <person name="Swiecimska M."/>
            <person name="Golinska P."/>
            <person name="Sangal V."/>
            <person name="Wachnowicz B."/>
            <person name="Goodfellow M."/>
        </authorList>
    </citation>
    <scope>NUCLEOTIDE SEQUENCE</scope>
    <source>
        <strain evidence="3">SL13</strain>
    </source>
</reference>
<feature type="compositionally biased region" description="Low complexity" evidence="1">
    <location>
        <begin position="34"/>
        <end position="46"/>
    </location>
</feature>
<comment type="caution">
    <text evidence="3">The sequence shown here is derived from an EMBL/GenBank/DDBJ whole genome shotgun (WGS) entry which is preliminary data.</text>
</comment>
<evidence type="ECO:0000256" key="2">
    <source>
        <dbReference type="SAM" id="Phobius"/>
    </source>
</evidence>
<sequence>MSFNQPPPNPYGGPPQQPGPPPGYGYPQQGGGPQQPQQPGPYGYPQQQPPQPGPYGQQPQYGQVPPQQPGPYGQQAGPYGQQPGGGWMVPPPPPKKKTGLIVGVIAAVVVVAVVIVLVVANSGSGGTGGGGPSAQKYKLTTPQTVAGDYTKQKDSDAGDSGSLDDVPGMTGAHDVQAEYQQGSTKRIDFIGAYGTVADPQKAVAAAFAQIDSSSSSATSGDGKAVGNPQAVTPAGLDDGAVMECQIFDTSEDGMSVKFPICIWGDGSTVAMVAYVDGTTVVTGGTVSIDQGATIAAQVRTDTRVRIS</sequence>